<proteinExistence type="predicted"/>
<dbReference type="InterPro" id="IPR007492">
    <property type="entry name" value="LytTR_DNA-bd_dom"/>
</dbReference>
<accession>A0A8J4M3M1</accession>
<evidence type="ECO:0000259" key="1">
    <source>
        <dbReference type="SMART" id="SM00850"/>
    </source>
</evidence>
<sequence length="125" mass="14571">MIGLEGRQTGFIALKCMEKLQLFKEEQILFAEKTGKTTVTVSLLDGKLVHTSTTLRDILQQCSPWITKVNRSQIVNFRWVLSMRCDLYIYGNYTIQLYNCKQPIHASRMYAKQCFQMLTGKQLRQ</sequence>
<organism evidence="2 3">
    <name type="scientific">Xylanibacillus composti</name>
    <dbReference type="NCBI Taxonomy" id="1572762"/>
    <lineage>
        <taxon>Bacteria</taxon>
        <taxon>Bacillati</taxon>
        <taxon>Bacillota</taxon>
        <taxon>Bacilli</taxon>
        <taxon>Bacillales</taxon>
        <taxon>Paenibacillaceae</taxon>
        <taxon>Xylanibacillus</taxon>
    </lineage>
</organism>
<dbReference type="Gene3D" id="2.40.50.1020">
    <property type="entry name" value="LytTr DNA-binding domain"/>
    <property type="match status" value="1"/>
</dbReference>
<feature type="domain" description="HTH LytTR-type" evidence="1">
    <location>
        <begin position="18"/>
        <end position="119"/>
    </location>
</feature>
<name>A0A8J4M3M1_9BACL</name>
<comment type="caution">
    <text evidence="2">The sequence shown here is derived from an EMBL/GenBank/DDBJ whole genome shotgun (WGS) entry which is preliminary data.</text>
</comment>
<protein>
    <recommendedName>
        <fullName evidence="1">HTH LytTR-type domain-containing protein</fullName>
    </recommendedName>
</protein>
<dbReference type="GO" id="GO:0003677">
    <property type="term" value="F:DNA binding"/>
    <property type="evidence" value="ECO:0007669"/>
    <property type="project" value="InterPro"/>
</dbReference>
<keyword evidence="3" id="KW-1185">Reference proteome</keyword>
<reference evidence="2" key="1">
    <citation type="submission" date="2021-04" db="EMBL/GenBank/DDBJ databases">
        <title>Draft genome sequence of Xylanibacillus composti strain K13.</title>
        <authorList>
            <person name="Uke A."/>
            <person name="Chhe C."/>
            <person name="Baramee S."/>
            <person name="Kosugi A."/>
        </authorList>
    </citation>
    <scope>NUCLEOTIDE SEQUENCE</scope>
    <source>
        <strain evidence="2">K13</strain>
    </source>
</reference>
<dbReference type="EMBL" id="BOVK01000064">
    <property type="protein sequence ID" value="GIQ70984.1"/>
    <property type="molecule type" value="Genomic_DNA"/>
</dbReference>
<gene>
    <name evidence="2" type="ORF">XYCOK13_38080</name>
</gene>
<evidence type="ECO:0000313" key="3">
    <source>
        <dbReference type="Proteomes" id="UP000677918"/>
    </source>
</evidence>
<dbReference type="Pfam" id="PF04397">
    <property type="entry name" value="LytTR"/>
    <property type="match status" value="1"/>
</dbReference>
<dbReference type="SMART" id="SM00850">
    <property type="entry name" value="LytTR"/>
    <property type="match status" value="1"/>
</dbReference>
<dbReference type="AlphaFoldDB" id="A0A8J4M3M1"/>
<dbReference type="RefSeq" id="WP_213413787.1">
    <property type="nucleotide sequence ID" value="NZ_BOVK01000064.1"/>
</dbReference>
<evidence type="ECO:0000313" key="2">
    <source>
        <dbReference type="EMBL" id="GIQ70984.1"/>
    </source>
</evidence>
<dbReference type="Proteomes" id="UP000677918">
    <property type="component" value="Unassembled WGS sequence"/>
</dbReference>